<gene>
    <name evidence="1" type="ORF">RPERSI_LOCUS30019</name>
</gene>
<feature type="non-terminal residue" evidence="1">
    <location>
        <position position="93"/>
    </location>
</feature>
<keyword evidence="2" id="KW-1185">Reference proteome</keyword>
<name>A0ACA9SDX2_9GLOM</name>
<proteinExistence type="predicted"/>
<organism evidence="1 2">
    <name type="scientific">Racocetra persica</name>
    <dbReference type="NCBI Taxonomy" id="160502"/>
    <lineage>
        <taxon>Eukaryota</taxon>
        <taxon>Fungi</taxon>
        <taxon>Fungi incertae sedis</taxon>
        <taxon>Mucoromycota</taxon>
        <taxon>Glomeromycotina</taxon>
        <taxon>Glomeromycetes</taxon>
        <taxon>Diversisporales</taxon>
        <taxon>Gigasporaceae</taxon>
        <taxon>Racocetra</taxon>
    </lineage>
</organism>
<evidence type="ECO:0000313" key="2">
    <source>
        <dbReference type="Proteomes" id="UP000789920"/>
    </source>
</evidence>
<dbReference type="EMBL" id="CAJVQC010115413">
    <property type="protein sequence ID" value="CAG8836678.1"/>
    <property type="molecule type" value="Genomic_DNA"/>
</dbReference>
<feature type="non-terminal residue" evidence="1">
    <location>
        <position position="1"/>
    </location>
</feature>
<dbReference type="Proteomes" id="UP000789920">
    <property type="component" value="Unassembled WGS sequence"/>
</dbReference>
<reference evidence="1" key="1">
    <citation type="submission" date="2021-06" db="EMBL/GenBank/DDBJ databases">
        <authorList>
            <person name="Kallberg Y."/>
            <person name="Tangrot J."/>
            <person name="Rosling A."/>
        </authorList>
    </citation>
    <scope>NUCLEOTIDE SEQUENCE</scope>
    <source>
        <strain evidence="1">MA461A</strain>
    </source>
</reference>
<comment type="caution">
    <text evidence="1">The sequence shown here is derived from an EMBL/GenBank/DDBJ whole genome shotgun (WGS) entry which is preliminary data.</text>
</comment>
<evidence type="ECO:0000313" key="1">
    <source>
        <dbReference type="EMBL" id="CAG8836678.1"/>
    </source>
</evidence>
<protein>
    <submittedName>
        <fullName evidence="1">19125_t:CDS:1</fullName>
    </submittedName>
</protein>
<accession>A0ACA9SDX2</accession>
<sequence>LSRNIHENSEQSESDDNDDYDIQDLPFPPFFNAFQHSRPTHEFTLDLSTRYEHSLSSPYSIFKHKIATFMTMLHFEQIKHFMHISDYAVPSLY</sequence>